<dbReference type="Gene3D" id="3.30.70.2050">
    <property type="match status" value="1"/>
</dbReference>
<accession>A0A3B0UE02</accession>
<dbReference type="AlphaFoldDB" id="A0A3B0UE02"/>
<sequence length="183" mass="19824">MKISSIVAVAISLLFLAACSAPVEQAGIPKAATLGDEATGYYCQMILIDHDGPKAQIFLKGQDKPLWFAQVRDAIAYLRAPEQSGEIVAFYVNDMGKADSWAEPGIDNWIKAKNAFYVMGSDAEGGMGAPEMVPFADKQQAEKFALERGGKVVALDDIKQEMVLSPVEFDGAKMQMEMGDKPQ</sequence>
<dbReference type="Pfam" id="PF05573">
    <property type="entry name" value="NosL"/>
    <property type="match status" value="1"/>
</dbReference>
<name>A0A3B0UE02_9ZZZZ</name>
<dbReference type="PANTHER" id="PTHR41247:SF1">
    <property type="entry name" value="HTH-TYPE TRANSCRIPTIONAL REPRESSOR YCNK"/>
    <property type="match status" value="1"/>
</dbReference>
<dbReference type="SUPFAM" id="SSF160387">
    <property type="entry name" value="NosL/MerB-like"/>
    <property type="match status" value="1"/>
</dbReference>
<dbReference type="InterPro" id="IPR008719">
    <property type="entry name" value="N2O_reductase_NosL"/>
</dbReference>
<dbReference type="Gene3D" id="3.30.70.2060">
    <property type="match status" value="1"/>
</dbReference>
<dbReference type="PANTHER" id="PTHR41247">
    <property type="entry name" value="HTH-TYPE TRANSCRIPTIONAL REPRESSOR YCNK"/>
    <property type="match status" value="1"/>
</dbReference>
<gene>
    <name evidence="1" type="ORF">MNBD_ALPHA12-537</name>
</gene>
<reference evidence="1" key="1">
    <citation type="submission" date="2018-06" db="EMBL/GenBank/DDBJ databases">
        <authorList>
            <person name="Zhirakovskaya E."/>
        </authorList>
    </citation>
    <scope>NUCLEOTIDE SEQUENCE</scope>
</reference>
<proteinExistence type="predicted"/>
<dbReference type="EMBL" id="UOEO01000093">
    <property type="protein sequence ID" value="VAW18714.1"/>
    <property type="molecule type" value="Genomic_DNA"/>
</dbReference>
<dbReference type="PROSITE" id="PS51257">
    <property type="entry name" value="PROKAR_LIPOPROTEIN"/>
    <property type="match status" value="1"/>
</dbReference>
<protein>
    <recommendedName>
        <fullName evidence="2">Nitrous oxide reductase maturation protein, outer-membrane lipoprotein NosL</fullName>
    </recommendedName>
</protein>
<evidence type="ECO:0000313" key="1">
    <source>
        <dbReference type="EMBL" id="VAW18714.1"/>
    </source>
</evidence>
<organism evidence="1">
    <name type="scientific">hydrothermal vent metagenome</name>
    <dbReference type="NCBI Taxonomy" id="652676"/>
    <lineage>
        <taxon>unclassified sequences</taxon>
        <taxon>metagenomes</taxon>
        <taxon>ecological metagenomes</taxon>
    </lineage>
</organism>
<evidence type="ECO:0008006" key="2">
    <source>
        <dbReference type="Google" id="ProtNLM"/>
    </source>
</evidence>